<dbReference type="Proteomes" id="UP000000844">
    <property type="component" value="Chromosome"/>
</dbReference>
<dbReference type="RefSeq" id="WP_013015427.1">
    <property type="nucleotide sequence ID" value="NC_013947.1"/>
</dbReference>
<organism evidence="2 3">
    <name type="scientific">Stackebrandtia nassauensis (strain DSM 44728 / CIP 108903 / NRRL B-16338 / NBRC 102104 / LLR-40K-21)</name>
    <dbReference type="NCBI Taxonomy" id="446470"/>
    <lineage>
        <taxon>Bacteria</taxon>
        <taxon>Bacillati</taxon>
        <taxon>Actinomycetota</taxon>
        <taxon>Actinomycetes</taxon>
        <taxon>Glycomycetales</taxon>
        <taxon>Glycomycetaceae</taxon>
        <taxon>Stackebrandtia</taxon>
    </lineage>
</organism>
<proteinExistence type="predicted"/>
<reference evidence="2 3" key="1">
    <citation type="journal article" date="2009" name="Stand. Genomic Sci.">
        <title>Complete genome sequence of Stackebrandtia nassauensis type strain (LLR-40K-21).</title>
        <authorList>
            <person name="Munk C."/>
            <person name="Lapidus A."/>
            <person name="Copeland A."/>
            <person name="Jando M."/>
            <person name="Mayilraj S."/>
            <person name="Glavina Del Rio T."/>
            <person name="Nolan M."/>
            <person name="Chen F."/>
            <person name="Lucas S."/>
            <person name="Tice H."/>
            <person name="Cheng J.F."/>
            <person name="Han C."/>
            <person name="Detter J.C."/>
            <person name="Bruce D."/>
            <person name="Goodwin L."/>
            <person name="Chain P."/>
            <person name="Pitluck S."/>
            <person name="Goker M."/>
            <person name="Ovchinikova G."/>
            <person name="Pati A."/>
            <person name="Ivanova N."/>
            <person name="Mavromatis K."/>
            <person name="Chen A."/>
            <person name="Palaniappan K."/>
            <person name="Land M."/>
            <person name="Hauser L."/>
            <person name="Chang Y.J."/>
            <person name="Jeffries C.D."/>
            <person name="Bristow J."/>
            <person name="Eisen J.A."/>
            <person name="Markowitz V."/>
            <person name="Hugenholtz P."/>
            <person name="Kyrpides N.C."/>
            <person name="Klenk H.P."/>
        </authorList>
    </citation>
    <scope>NUCLEOTIDE SEQUENCE [LARGE SCALE GENOMIC DNA]</scope>
    <source>
        <strain evidence="3">DSM 44728 / CIP 108903 / NRRL B-16338 / NBRC 102104 / LLR-40K-21</strain>
    </source>
</reference>
<feature type="signal peptide" evidence="1">
    <location>
        <begin position="1"/>
        <end position="24"/>
    </location>
</feature>
<dbReference type="AlphaFoldDB" id="D3Q1K8"/>
<name>D3Q1K8_STANL</name>
<keyword evidence="1" id="KW-0732">Signal</keyword>
<evidence type="ECO:0000313" key="3">
    <source>
        <dbReference type="Proteomes" id="UP000000844"/>
    </source>
</evidence>
<feature type="chain" id="PRO_5003048551" evidence="1">
    <location>
        <begin position="25"/>
        <end position="68"/>
    </location>
</feature>
<gene>
    <name evidence="2" type="ordered locus">Snas_0135</name>
</gene>
<dbReference type="EMBL" id="CP001778">
    <property type="protein sequence ID" value="ADD39856.1"/>
    <property type="molecule type" value="Genomic_DNA"/>
</dbReference>
<dbReference type="HOGENOM" id="CLU_2791962_0_0_11"/>
<sequence length="68" mass="6812">MKRTIAAVMLALGAAFFVATPALAEPVGQQAPTAGLGLPDPASVDLAKLPVCGLNVANQTLAPDCQPQ</sequence>
<evidence type="ECO:0000256" key="1">
    <source>
        <dbReference type="SAM" id="SignalP"/>
    </source>
</evidence>
<dbReference type="KEGG" id="sna:Snas_0135"/>
<accession>D3Q1K8</accession>
<evidence type="ECO:0000313" key="2">
    <source>
        <dbReference type="EMBL" id="ADD39856.1"/>
    </source>
</evidence>
<protein>
    <submittedName>
        <fullName evidence="2">Uncharacterized protein</fullName>
    </submittedName>
</protein>
<keyword evidence="3" id="KW-1185">Reference proteome</keyword>